<dbReference type="CDD" id="cd18673">
    <property type="entry name" value="PIN_XRN1-2-like"/>
    <property type="match status" value="1"/>
</dbReference>
<dbReference type="Pfam" id="PF17846">
    <property type="entry name" value="XRN_M"/>
    <property type="match status" value="1"/>
</dbReference>
<evidence type="ECO:0000259" key="7">
    <source>
        <dbReference type="Pfam" id="PF17846"/>
    </source>
</evidence>
<feature type="domain" description="Xrn1 helical" evidence="7">
    <location>
        <begin position="369"/>
        <end position="741"/>
    </location>
</feature>
<keyword evidence="12" id="KW-1185">Reference proteome</keyword>
<dbReference type="Pfam" id="PF18334">
    <property type="entry name" value="XRN1_D2_D3"/>
    <property type="match status" value="1"/>
</dbReference>
<feature type="compositionally biased region" description="Low complexity" evidence="5">
    <location>
        <begin position="1419"/>
        <end position="1432"/>
    </location>
</feature>
<feature type="compositionally biased region" description="Polar residues" evidence="5">
    <location>
        <begin position="1922"/>
        <end position="1931"/>
    </location>
</feature>
<feature type="compositionally biased region" description="Polar residues" evidence="5">
    <location>
        <begin position="20"/>
        <end position="29"/>
    </location>
</feature>
<dbReference type="InterPro" id="IPR004859">
    <property type="entry name" value="Xrn1_N"/>
</dbReference>
<organism evidence="11 12">
    <name type="scientific">Apatococcus lobatus</name>
    <dbReference type="NCBI Taxonomy" id="904363"/>
    <lineage>
        <taxon>Eukaryota</taxon>
        <taxon>Viridiplantae</taxon>
        <taxon>Chlorophyta</taxon>
        <taxon>core chlorophytes</taxon>
        <taxon>Trebouxiophyceae</taxon>
        <taxon>Chlorellales</taxon>
        <taxon>Chlorellaceae</taxon>
        <taxon>Apatococcus</taxon>
    </lineage>
</organism>
<name>A0AAW1SB90_9CHLO</name>
<feature type="region of interest" description="Disordered" evidence="5">
    <location>
        <begin position="2059"/>
        <end position="2131"/>
    </location>
</feature>
<keyword evidence="3" id="KW-0269">Exonuclease</keyword>
<evidence type="ECO:0000313" key="11">
    <source>
        <dbReference type="EMBL" id="KAK9843111.1"/>
    </source>
</evidence>
<dbReference type="Pfam" id="PF03159">
    <property type="entry name" value="XRN_N"/>
    <property type="match status" value="1"/>
</dbReference>
<dbReference type="PANTHER" id="PTHR12341">
    <property type="entry name" value="5'-&gt;3' EXORIBONUCLEASE"/>
    <property type="match status" value="1"/>
</dbReference>
<sequence length="2143" mass="230151">MPEPGLVRMKIELAERSKQPVPSRQSSRLTGKASAWEEQGQRAARRSRTWLLSLHGGSSTERVNFCSLATHLLPLLRASSAEQSSFRDLSLELQYLMGIPKFYRWLSERYPLLNQFIGSDAVPEIDNLYLDMNGIFHNCTHGNDPGRKLTEEEMVLRIFNYLEKLFELVKPKKLMFMAIDGVAPRAKMNQQRSRRFRAAKEAAEAKLAKERKGEPVDPATAFDSNCITPGTPFMARLQAHLSFFIRKKILEDPAWQKPQVILSGHNIPGEGEHKIMEHIRISKNEPGYEPNQRHCLYGLDADLIMLSLVTHEPCFCLLREVVSYSGGGRGQPIREALENPGKEHFILFHIGLMRDYLQLELQAAGLHHFNVERVIDDLVLFCMLVGNDFLPSLPTLDIGEGALNRIFTIYKQQLAAGSDYLTRAGCLNPAPFESLLQTLAGDELETLEQRASDAEYFESKKSKRGGGRPSTSQRPVASTATELDDADAFELQISAQLRSAGQTSTSGLKEAELEPSAALEASRPQPAAGLPPTGPTMMNAEARNLMLSGQGAQGLQLWKNRYYAEKLEIDSSDPQQVRKAAAEFIRGIHWVLAYYYRGVASWDWFFPYHFAPTCSDLTAIGEVSPHFKLGEPFLPYWQLLAVLPAGSKELLPKPYQVLMTDPNSPIIGNYPLNFRIDQEGKRNDWEGVVCIPFIDVQLLLHAAHSIDTAALSQVERDRNSHGHILLFSHDKTSTETAFCESGLPGKVPSLQSCNSRCQRVLPRGALAIDQPGFEPMLRPGTLTGRLKPHGFPSIETLPVVPEIQQAGVNVFGQPSKRESLILHLKAGVADEVAAGRVTVEQVAQMGVGTRCWVYWPYLKEALICGASTQQKVIAGKIPTEHGNDAKREWVQSAQQISHEYLSKRGIDVGRCAIMVHVRPVEGLVRQLDGTLEKRFAKQELQVPLQASLRRHPKGDDPEGVPGGGAGSMAPALHDGSKALFLGRAHYGCVATVIPPPVTGRGRKGDAMVPNGYKRNAMLCVTVEPAAANSSSVMAHAHRIIKEVRVRYMPTGQVARSVNLSPSILGRIAGSLWVDGGDGRADIGLCVKNAPKAICVPDYAMPSQNDQGWVYTDAFVQLLTQYKARFSWVFQMIANQAEGDRKLAVSDAFPDLAPEACTAKLQEVQKWLKSLPFASRPLVKTTSVLAPEAAVRTLQNALPPQSARAMPAVQLENVSPSLLLPPAERGGVTAALAGGFFELGDRVASLRAGSVPPLGVRGTIVGIYEDACEVLFDTDFTGGTSLNGRCLPGRGLIMSNFQLLNLSKPHAIPASGASAPRILRNKRVDRDPIEKVRQPLGPPKDGSRGFAAGRGKPLPLPGSTALAPGVQPPIPLTTPDTSDPDSSPHAILSNGLASTSSPPPSVPTPPVPNPLPAVGAVLNPAAPASTPVAAPSVETHTSNETHAYPPGLASPSQQSGLGATGAGMTRHAEGSEHGIPAPQANHTDATSPTLLQNLLRKGSAPGATDVNGTGPPNDMPVTGPSHPRSAAPAATDSAAPAAAGSGSNRVDLLAQLLAGRQIGTAPRPHTPPPGFSGPPHPPITPHSPTAAATSMQQPAGTTPSGQQQSGQPGNQRPAPHAQSLPVGRLQTPPGLSPLPTHSPAVPAGQQGTQPTPPAAAQDGMGIPDGGGIPNGSNLLALLQQQGQGSAAAPQLSSFLQARPQQQQPQQPGLHRPAAVQQLQQHIAELVQRAVPGLPYNIQPWQVRVLPGGMAAEVVGLPHQPQASFRVPEPVIAEAHHRLRADQLAQQQRAQVNPVQHPPQLPSPHQQQQQQQQQQAASMSLLQLLQQGNMQQMDARCSERTWPQASQVRPQQPQPQGMPALQPAQPRPHPSPQDLQGQDLLLLLQHQHRLRHGGHFPGGPTTPQPAAAGPHSTVPGHNPIGQIPNGQLPNASAQHHLEAFGQPGSSSHQPHTMPVHPGGMPVQGNGTVEGQGRFPMPGPPGAQGPGGIFGQPGGNLAQLFQAAQLQDQQQQPHAGPAQQPFPFPQGSSMHPQPPAGMQHGMQAGPAPGLGATEQFLQLLQQRQGGHPRQQQQQQQQQLPSERRLSTELAGRQSPAAALAPLYENPAPDKAPTSDNNAAKSPAAPGPQSKQDLIALWQQLQQQHTS</sequence>
<feature type="compositionally biased region" description="Pro residues" evidence="5">
    <location>
        <begin position="1563"/>
        <end position="1580"/>
    </location>
</feature>
<dbReference type="EMBL" id="JALJOS010000002">
    <property type="protein sequence ID" value="KAK9843111.1"/>
    <property type="molecule type" value="Genomic_DNA"/>
</dbReference>
<reference evidence="11 12" key="1">
    <citation type="journal article" date="2024" name="Nat. Commun.">
        <title>Phylogenomics reveals the evolutionary origins of lichenization in chlorophyte algae.</title>
        <authorList>
            <person name="Puginier C."/>
            <person name="Libourel C."/>
            <person name="Otte J."/>
            <person name="Skaloud P."/>
            <person name="Haon M."/>
            <person name="Grisel S."/>
            <person name="Petersen M."/>
            <person name="Berrin J.G."/>
            <person name="Delaux P.M."/>
            <person name="Dal Grande F."/>
            <person name="Keller J."/>
        </authorList>
    </citation>
    <scope>NUCLEOTIDE SEQUENCE [LARGE SCALE GENOMIC DNA]</scope>
    <source>
        <strain evidence="11 12">SAG 2145</strain>
    </source>
</reference>
<keyword evidence="2" id="KW-0378">Hydrolase</keyword>
<dbReference type="Gene3D" id="3.40.50.12390">
    <property type="match status" value="2"/>
</dbReference>
<feature type="compositionally biased region" description="Low complexity" evidence="5">
    <location>
        <begin position="1581"/>
        <end position="1608"/>
    </location>
</feature>
<evidence type="ECO:0000256" key="3">
    <source>
        <dbReference type="ARBA" id="ARBA00022839"/>
    </source>
</evidence>
<proteinExistence type="inferred from homology"/>
<keyword evidence="1" id="KW-0540">Nuclease</keyword>
<dbReference type="InterPro" id="IPR040992">
    <property type="entry name" value="XRN1_D1"/>
</dbReference>
<dbReference type="GO" id="GO:0005634">
    <property type="term" value="C:nucleus"/>
    <property type="evidence" value="ECO:0007669"/>
    <property type="project" value="TreeGrafter"/>
</dbReference>
<evidence type="ECO:0000313" key="12">
    <source>
        <dbReference type="Proteomes" id="UP001438707"/>
    </source>
</evidence>
<dbReference type="InterPro" id="IPR041385">
    <property type="entry name" value="SH3_12"/>
</dbReference>
<protein>
    <submittedName>
        <fullName evidence="11">Uncharacterized protein</fullName>
    </submittedName>
</protein>
<feature type="compositionally biased region" description="Low complexity" evidence="5">
    <location>
        <begin position="1524"/>
        <end position="1541"/>
    </location>
</feature>
<dbReference type="InterPro" id="IPR027073">
    <property type="entry name" value="5_3_exoribonuclease"/>
</dbReference>
<feature type="compositionally biased region" description="Low complexity" evidence="5">
    <location>
        <begin position="1801"/>
        <end position="1816"/>
    </location>
</feature>
<accession>A0AAW1SB90</accession>
<feature type="region of interest" description="Disordered" evidence="5">
    <location>
        <begin position="1310"/>
        <end position="1484"/>
    </location>
</feature>
<feature type="compositionally biased region" description="Polar residues" evidence="5">
    <location>
        <begin position="1839"/>
        <end position="1853"/>
    </location>
</feature>
<feature type="compositionally biased region" description="Low complexity" evidence="5">
    <location>
        <begin position="1896"/>
        <end position="1908"/>
    </location>
</feature>
<feature type="region of interest" description="Disordered" evidence="5">
    <location>
        <begin position="1828"/>
        <end position="1873"/>
    </location>
</feature>
<dbReference type="Gene3D" id="2.30.30.750">
    <property type="match status" value="1"/>
</dbReference>
<feature type="region of interest" description="Disordered" evidence="5">
    <location>
        <begin position="1889"/>
        <end position="2047"/>
    </location>
</feature>
<feature type="domain" description="Exoribonuclease Xrn1 D2/D3" evidence="10">
    <location>
        <begin position="1010"/>
        <end position="1170"/>
    </location>
</feature>
<feature type="domain" description="Xrn1 N-terminal" evidence="6">
    <location>
        <begin position="97"/>
        <end position="320"/>
    </location>
</feature>
<feature type="compositionally biased region" description="Gly residues" evidence="5">
    <location>
        <begin position="1981"/>
        <end position="1991"/>
    </location>
</feature>
<evidence type="ECO:0000256" key="2">
    <source>
        <dbReference type="ARBA" id="ARBA00022801"/>
    </source>
</evidence>
<dbReference type="Proteomes" id="UP001438707">
    <property type="component" value="Unassembled WGS sequence"/>
</dbReference>
<feature type="compositionally biased region" description="Low complexity" evidence="5">
    <location>
        <begin position="1641"/>
        <end position="1660"/>
    </location>
</feature>
<evidence type="ECO:0000259" key="10">
    <source>
        <dbReference type="Pfam" id="PF18334"/>
    </source>
</evidence>
<evidence type="ECO:0000256" key="5">
    <source>
        <dbReference type="SAM" id="MobiDB-lite"/>
    </source>
</evidence>
<dbReference type="GO" id="GO:0004534">
    <property type="term" value="F:5'-3' RNA exonuclease activity"/>
    <property type="evidence" value="ECO:0007669"/>
    <property type="project" value="TreeGrafter"/>
</dbReference>
<dbReference type="GO" id="GO:0000956">
    <property type="term" value="P:nuclear-transcribed mRNA catabolic process"/>
    <property type="evidence" value="ECO:0007669"/>
    <property type="project" value="TreeGrafter"/>
</dbReference>
<feature type="compositionally biased region" description="Pro residues" evidence="5">
    <location>
        <begin position="1396"/>
        <end position="1410"/>
    </location>
</feature>
<feature type="compositionally biased region" description="Low complexity" evidence="5">
    <location>
        <begin position="2059"/>
        <end position="2077"/>
    </location>
</feature>
<dbReference type="Pfam" id="PF18129">
    <property type="entry name" value="SH3_12"/>
    <property type="match status" value="1"/>
</dbReference>
<feature type="compositionally biased region" description="Low complexity" evidence="5">
    <location>
        <begin position="1992"/>
        <end position="2018"/>
    </location>
</feature>
<dbReference type="InterPro" id="IPR041412">
    <property type="entry name" value="Xrn1_helical"/>
</dbReference>
<feature type="compositionally biased region" description="Polar residues" evidence="5">
    <location>
        <begin position="469"/>
        <end position="479"/>
    </location>
</feature>
<evidence type="ECO:0000256" key="1">
    <source>
        <dbReference type="ARBA" id="ARBA00022722"/>
    </source>
</evidence>
<dbReference type="Gene3D" id="2.170.260.40">
    <property type="match status" value="1"/>
</dbReference>
<feature type="region of interest" description="Disordered" evidence="5">
    <location>
        <begin position="1497"/>
        <end position="1541"/>
    </location>
</feature>
<evidence type="ECO:0000259" key="8">
    <source>
        <dbReference type="Pfam" id="PF18129"/>
    </source>
</evidence>
<feature type="region of interest" description="Disordered" evidence="5">
    <location>
        <begin position="1786"/>
        <end position="1816"/>
    </location>
</feature>
<comment type="caution">
    <text evidence="11">The sequence shown here is derived from an EMBL/GenBank/DDBJ whole genome shotgun (WGS) entry which is preliminary data.</text>
</comment>
<evidence type="ECO:0000256" key="4">
    <source>
        <dbReference type="ARBA" id="ARBA00038299"/>
    </source>
</evidence>
<dbReference type="InterPro" id="IPR047007">
    <property type="entry name" value="XRN1_D1_sf"/>
</dbReference>
<dbReference type="InterPro" id="IPR041106">
    <property type="entry name" value="XRN1_D2_D3"/>
</dbReference>
<evidence type="ECO:0000259" key="9">
    <source>
        <dbReference type="Pfam" id="PF18332"/>
    </source>
</evidence>
<feature type="domain" description="5'-3' exoribonuclease 1 D1" evidence="9">
    <location>
        <begin position="779"/>
        <end position="947"/>
    </location>
</feature>
<feature type="region of interest" description="Disordered" evidence="5">
    <location>
        <begin position="452"/>
        <end position="479"/>
    </location>
</feature>
<feature type="region of interest" description="Disordered" evidence="5">
    <location>
        <begin position="1558"/>
        <end position="1672"/>
    </location>
</feature>
<dbReference type="PANTHER" id="PTHR12341:SF7">
    <property type="entry name" value="5'-3' EXORIBONUCLEASE 1"/>
    <property type="match status" value="1"/>
</dbReference>
<feature type="compositionally biased region" description="Low complexity" evidence="5">
    <location>
        <begin position="1372"/>
        <end position="1383"/>
    </location>
</feature>
<feature type="region of interest" description="Disordered" evidence="5">
    <location>
        <begin position="948"/>
        <end position="968"/>
    </location>
</feature>
<dbReference type="InterPro" id="IPR047008">
    <property type="entry name" value="XRN1_SH3_sf"/>
</dbReference>
<comment type="similarity">
    <text evidence="4">Belongs to the 5'-3' exonuclease family.</text>
</comment>
<feature type="domain" description="5'-3' exoribonuclease 1 SH3-like" evidence="8">
    <location>
        <begin position="1236"/>
        <end position="1300"/>
    </location>
</feature>
<dbReference type="GO" id="GO:0003723">
    <property type="term" value="F:RNA binding"/>
    <property type="evidence" value="ECO:0007669"/>
    <property type="project" value="TreeGrafter"/>
</dbReference>
<feature type="region of interest" description="Disordered" evidence="5">
    <location>
        <begin position="12"/>
        <end position="41"/>
    </location>
</feature>
<dbReference type="Pfam" id="PF18332">
    <property type="entry name" value="XRN1_D1"/>
    <property type="match status" value="1"/>
</dbReference>
<dbReference type="Gene3D" id="1.25.40.1050">
    <property type="match status" value="1"/>
</dbReference>
<feature type="region of interest" description="Disordered" evidence="5">
    <location>
        <begin position="500"/>
        <end position="538"/>
    </location>
</feature>
<feature type="compositionally biased region" description="Basic and acidic residues" evidence="5">
    <location>
        <begin position="1321"/>
        <end position="1332"/>
    </location>
</feature>
<gene>
    <name evidence="11" type="ORF">WJX74_007152</name>
</gene>
<evidence type="ECO:0000259" key="6">
    <source>
        <dbReference type="Pfam" id="PF03159"/>
    </source>
</evidence>